<comment type="caution">
    <text evidence="1">The sequence shown here is derived from an EMBL/GenBank/DDBJ whole genome shotgun (WGS) entry which is preliminary data.</text>
</comment>
<accession>A0A392TH23</accession>
<keyword evidence="2" id="KW-1185">Reference proteome</keyword>
<sequence>DAVTVAVVANAVVAVAATHNEAVAA</sequence>
<organism evidence="1 2">
    <name type="scientific">Trifolium medium</name>
    <dbReference type="NCBI Taxonomy" id="97028"/>
    <lineage>
        <taxon>Eukaryota</taxon>
        <taxon>Viridiplantae</taxon>
        <taxon>Streptophyta</taxon>
        <taxon>Embryophyta</taxon>
        <taxon>Tracheophyta</taxon>
        <taxon>Spermatophyta</taxon>
        <taxon>Magnoliopsida</taxon>
        <taxon>eudicotyledons</taxon>
        <taxon>Gunneridae</taxon>
        <taxon>Pentapetalae</taxon>
        <taxon>rosids</taxon>
        <taxon>fabids</taxon>
        <taxon>Fabales</taxon>
        <taxon>Fabaceae</taxon>
        <taxon>Papilionoideae</taxon>
        <taxon>50 kb inversion clade</taxon>
        <taxon>NPAAA clade</taxon>
        <taxon>Hologalegina</taxon>
        <taxon>IRL clade</taxon>
        <taxon>Trifolieae</taxon>
        <taxon>Trifolium</taxon>
    </lineage>
</organism>
<dbReference type="Proteomes" id="UP000265520">
    <property type="component" value="Unassembled WGS sequence"/>
</dbReference>
<dbReference type="AlphaFoldDB" id="A0A392TH23"/>
<evidence type="ECO:0000313" key="1">
    <source>
        <dbReference type="EMBL" id="MCI59235.1"/>
    </source>
</evidence>
<name>A0A392TH23_9FABA</name>
<proteinExistence type="predicted"/>
<dbReference type="EMBL" id="LXQA010559809">
    <property type="protein sequence ID" value="MCI59235.1"/>
    <property type="molecule type" value="Genomic_DNA"/>
</dbReference>
<feature type="non-terminal residue" evidence="1">
    <location>
        <position position="1"/>
    </location>
</feature>
<evidence type="ECO:0000313" key="2">
    <source>
        <dbReference type="Proteomes" id="UP000265520"/>
    </source>
</evidence>
<reference evidence="1 2" key="1">
    <citation type="journal article" date="2018" name="Front. Plant Sci.">
        <title>Red Clover (Trifolium pratense) and Zigzag Clover (T. medium) - A Picture of Genomic Similarities and Differences.</title>
        <authorList>
            <person name="Dluhosova J."/>
            <person name="Istvanek J."/>
            <person name="Nedelnik J."/>
            <person name="Repkova J."/>
        </authorList>
    </citation>
    <scope>NUCLEOTIDE SEQUENCE [LARGE SCALE GENOMIC DNA]</scope>
    <source>
        <strain evidence="2">cv. 10/8</strain>
        <tissue evidence="1">Leaf</tissue>
    </source>
</reference>
<protein>
    <submittedName>
        <fullName evidence="1">Uncharacterized protein</fullName>
    </submittedName>
</protein>